<evidence type="ECO:0000256" key="3">
    <source>
        <dbReference type="ARBA" id="ARBA00008628"/>
    </source>
</evidence>
<accession>A0A7G3ZIZ5</accession>
<feature type="domain" description="Vps53 N-terminal" evidence="7">
    <location>
        <begin position="7"/>
        <end position="363"/>
    </location>
</feature>
<dbReference type="PANTHER" id="PTHR12820">
    <property type="entry name" value="VACUOLAR SORTING PROTEIN 53"/>
    <property type="match status" value="1"/>
</dbReference>
<evidence type="ECO:0000256" key="1">
    <source>
        <dbReference type="ARBA" id="ARBA00004150"/>
    </source>
</evidence>
<comment type="similarity">
    <text evidence="3">Belongs to the VPS53 family.</text>
</comment>
<keyword evidence="6" id="KW-0472">Membrane</keyword>
<dbReference type="InterPro" id="IPR031745">
    <property type="entry name" value="Vps53_C"/>
</dbReference>
<evidence type="ECO:0000259" key="7">
    <source>
        <dbReference type="Pfam" id="PF04100"/>
    </source>
</evidence>
<dbReference type="Pfam" id="PF04100">
    <property type="entry name" value="Vps53_N"/>
    <property type="match status" value="1"/>
</dbReference>
<dbReference type="InterPro" id="IPR039766">
    <property type="entry name" value="Vps53"/>
</dbReference>
<dbReference type="GeneID" id="59326677"/>
<evidence type="ECO:0000256" key="6">
    <source>
        <dbReference type="ARBA" id="ARBA00023136"/>
    </source>
</evidence>
<dbReference type="Pfam" id="PF16854">
    <property type="entry name" value="VPS53_C"/>
    <property type="match status" value="1"/>
</dbReference>
<reference evidence="9 10" key="1">
    <citation type="submission" date="2020-06" db="EMBL/GenBank/DDBJ databases">
        <title>The yeast mating-type switching endonuclease HO is a domesticated member of an unorthodox homing genetic element family.</title>
        <authorList>
            <person name="Coughlan A.Y."/>
            <person name="Lombardi L."/>
            <person name="Braun-Galleani S."/>
            <person name="Martos A.R."/>
            <person name="Galeote V."/>
            <person name="Bigey F."/>
            <person name="Dequin S."/>
            <person name="Byrne K.P."/>
            <person name="Wolfe K.H."/>
        </authorList>
    </citation>
    <scope>NUCLEOTIDE SEQUENCE [LARGE SCALE GENOMIC DNA]</scope>
    <source>
        <strain evidence="9 10">CBS764</strain>
    </source>
</reference>
<sequence length="820" mass="94816">MISNDLNYDPFEDLATILSARESLDEIDRLIHATRKYKTDLETEILKDREDESSSEQITNVEFDFEKIFREIEETRSFASSTQSTISGLTEGISHLDNAKRNLIQCMTLFQNLKILTDSYVQCKSLLEGDNYKEAASSFKIMSSLAETTFRPYKSVDEINKLLNSISRLRMDTYESIKRSYGKALGGKVPEGHSLERELREGACDLLESGTSGKTQIIDWCVSKLLYEMREIFQVDDEAGSLENISRRFIYYKKVLNNYNTSFARFFPQEWEIPLRMTRSFYESTRKDLQILLKNQLLHDKNSSIDLFMRALQDTLDFEKYIDVRFSRKLRETSLSACFEPYISLWISHQDKLMEEKMLSYMSAGTVDFSNNSLVIPSSADLFRTYRSVLSQTFELIENKTDEKILLALATFFTKWLVTYSNKILKPLLLPDNVDIHNKEETIKYTVALINTADYCSTTIDQLEEKLTAVNQNSSRISDAFISVKNLYGELLTSGTNLLLNRILKLDLDFAWKEFYNTDWAHVLVEDYSRYAVTLRNVLSFSSSDASLSTKPALEMILTQFNRDVYCWNFLDKVIELIAHEFTGHIIRLLQRTPPLCNLGSPRKFDPQRVINIGEQLLLDLELLKHTLLTLPDSVASVTNSSQSASFKRVRKHMDVDLDRILQFIKLLVIPVDSADDYSETYKQLTNGNYNSSVWAFVLSLKGVPWDLALWKQHWSAFDLDSDEQTGNDEGKDILIFQWNVQLIRQFEFNMGRVQDPAWSKFIKNDLKISTPSRTPSRTQFRNPVIQTDLRQQQPQSQPKSPVANVKNLVSNSRFFNRGF</sequence>
<evidence type="ECO:0000256" key="5">
    <source>
        <dbReference type="ARBA" id="ARBA00023034"/>
    </source>
</evidence>
<evidence type="ECO:0000313" key="9">
    <source>
        <dbReference type="EMBL" id="QLL33481.1"/>
    </source>
</evidence>
<dbReference type="InterPro" id="IPR007234">
    <property type="entry name" value="Vps53_N"/>
</dbReference>
<comment type="subcellular location">
    <subcellularLocation>
        <location evidence="2">Endosome membrane</location>
        <topology evidence="2">Peripheral membrane protein</topology>
    </subcellularLocation>
    <subcellularLocation>
        <location evidence="1">Golgi apparatus</location>
        <location evidence="1">trans-Golgi network membrane</location>
        <topology evidence="1">Peripheral membrane protein</topology>
    </subcellularLocation>
</comment>
<dbReference type="Proteomes" id="UP000515788">
    <property type="component" value="Chromosome 5"/>
</dbReference>
<name>A0A7G3ZIZ5_9SACH</name>
<dbReference type="GO" id="GO:0000938">
    <property type="term" value="C:GARP complex"/>
    <property type="evidence" value="ECO:0007669"/>
    <property type="project" value="InterPro"/>
</dbReference>
<dbReference type="Gene3D" id="1.10.357.110">
    <property type="entry name" value="Vacuolar protein sorting-associated protein 53, C-terminus"/>
    <property type="match status" value="1"/>
</dbReference>
<protein>
    <recommendedName>
        <fullName evidence="11">Vps53 N-terminal domain-containing protein</fullName>
    </recommendedName>
</protein>
<dbReference type="KEGG" id="tgb:HG536_0E03920"/>
<keyword evidence="5" id="KW-0333">Golgi apparatus</keyword>
<proteinExistence type="inferred from homology"/>
<organism evidence="9 10">
    <name type="scientific">Torulaspora globosa</name>
    <dbReference type="NCBI Taxonomy" id="48254"/>
    <lineage>
        <taxon>Eukaryota</taxon>
        <taxon>Fungi</taxon>
        <taxon>Dikarya</taxon>
        <taxon>Ascomycota</taxon>
        <taxon>Saccharomycotina</taxon>
        <taxon>Saccharomycetes</taxon>
        <taxon>Saccharomycetales</taxon>
        <taxon>Saccharomycetaceae</taxon>
        <taxon>Torulaspora</taxon>
    </lineage>
</organism>
<dbReference type="AlphaFoldDB" id="A0A7G3ZIZ5"/>
<feature type="domain" description="Vps53 C-terminal" evidence="8">
    <location>
        <begin position="615"/>
        <end position="704"/>
    </location>
</feature>
<dbReference type="PANTHER" id="PTHR12820:SF0">
    <property type="entry name" value="VACUOLAR PROTEIN SORTING-ASSOCIATED PROTEIN 53 HOMOLOG"/>
    <property type="match status" value="1"/>
</dbReference>
<dbReference type="EMBL" id="CP059250">
    <property type="protein sequence ID" value="QLL33481.1"/>
    <property type="molecule type" value="Genomic_DNA"/>
</dbReference>
<dbReference type="OrthoDB" id="10261632at2759"/>
<evidence type="ECO:0000256" key="2">
    <source>
        <dbReference type="ARBA" id="ARBA00004481"/>
    </source>
</evidence>
<dbReference type="RefSeq" id="XP_037140155.1">
    <property type="nucleotide sequence ID" value="XM_037284259.1"/>
</dbReference>
<keyword evidence="10" id="KW-1185">Reference proteome</keyword>
<dbReference type="GO" id="GO:0010008">
    <property type="term" value="C:endosome membrane"/>
    <property type="evidence" value="ECO:0007669"/>
    <property type="project" value="UniProtKB-SubCell"/>
</dbReference>
<evidence type="ECO:0000256" key="4">
    <source>
        <dbReference type="ARBA" id="ARBA00022753"/>
    </source>
</evidence>
<evidence type="ECO:0000259" key="8">
    <source>
        <dbReference type="Pfam" id="PF16854"/>
    </source>
</evidence>
<evidence type="ECO:0000313" key="10">
    <source>
        <dbReference type="Proteomes" id="UP000515788"/>
    </source>
</evidence>
<keyword evidence="4" id="KW-0967">Endosome</keyword>
<evidence type="ECO:0008006" key="11">
    <source>
        <dbReference type="Google" id="ProtNLM"/>
    </source>
</evidence>
<dbReference type="GO" id="GO:0005829">
    <property type="term" value="C:cytosol"/>
    <property type="evidence" value="ECO:0007669"/>
    <property type="project" value="GOC"/>
</dbReference>
<dbReference type="GO" id="GO:0042147">
    <property type="term" value="P:retrograde transport, endosome to Golgi"/>
    <property type="evidence" value="ECO:0007669"/>
    <property type="project" value="InterPro"/>
</dbReference>
<gene>
    <name evidence="9" type="ORF">HG536_0E03920</name>
</gene>
<dbReference type="InterPro" id="IPR038260">
    <property type="entry name" value="Vps53_C_sf"/>
</dbReference>